<reference evidence="2 3" key="1">
    <citation type="journal article" date="2016" name="Mol. Biol. Evol.">
        <title>Comparative Genomics of Early-Diverging Mushroom-Forming Fungi Provides Insights into the Origins of Lignocellulose Decay Capabilities.</title>
        <authorList>
            <person name="Nagy L.G."/>
            <person name="Riley R."/>
            <person name="Tritt A."/>
            <person name="Adam C."/>
            <person name="Daum C."/>
            <person name="Floudas D."/>
            <person name="Sun H."/>
            <person name="Yadav J.S."/>
            <person name="Pangilinan J."/>
            <person name="Larsson K.H."/>
            <person name="Matsuura K."/>
            <person name="Barry K."/>
            <person name="Labutti K."/>
            <person name="Kuo R."/>
            <person name="Ohm R.A."/>
            <person name="Bhattacharya S.S."/>
            <person name="Shirouzu T."/>
            <person name="Yoshinaga Y."/>
            <person name="Martin F.M."/>
            <person name="Grigoriev I.V."/>
            <person name="Hibbett D.S."/>
        </authorList>
    </citation>
    <scope>NUCLEOTIDE SEQUENCE [LARGE SCALE GENOMIC DNA]</scope>
    <source>
        <strain evidence="2 3">HHB12733</strain>
    </source>
</reference>
<feature type="compositionally biased region" description="Polar residues" evidence="1">
    <location>
        <begin position="68"/>
        <end position="82"/>
    </location>
</feature>
<dbReference type="InParanoid" id="A0A165HZ26"/>
<evidence type="ECO:0000313" key="2">
    <source>
        <dbReference type="EMBL" id="KZT59932.1"/>
    </source>
</evidence>
<dbReference type="Proteomes" id="UP000076842">
    <property type="component" value="Unassembled WGS sequence"/>
</dbReference>
<keyword evidence="3" id="KW-1185">Reference proteome</keyword>
<accession>A0A165HZ26</accession>
<dbReference type="OrthoDB" id="419598at2759"/>
<dbReference type="AlphaFoldDB" id="A0A165HZ26"/>
<evidence type="ECO:0008006" key="4">
    <source>
        <dbReference type="Google" id="ProtNLM"/>
    </source>
</evidence>
<sequence>MPKKLVVVVGATGGQGIPRLALTSKDIEMVPVSWNDKTSLTNAFKVAYVVFGVTPSYRKESETEHGKNMSSLPSAREQSNGKYTPIRAMEEKSAVDKYIKVVG</sequence>
<evidence type="ECO:0000256" key="1">
    <source>
        <dbReference type="SAM" id="MobiDB-lite"/>
    </source>
</evidence>
<dbReference type="Gene3D" id="3.40.50.720">
    <property type="entry name" value="NAD(P)-binding Rossmann-like Domain"/>
    <property type="match status" value="1"/>
</dbReference>
<dbReference type="SUPFAM" id="SSF51735">
    <property type="entry name" value="NAD(P)-binding Rossmann-fold domains"/>
    <property type="match status" value="1"/>
</dbReference>
<proteinExistence type="predicted"/>
<gene>
    <name evidence="2" type="ORF">CALCODRAFT_481024</name>
</gene>
<protein>
    <recommendedName>
        <fullName evidence="4">NmrA-like domain-containing protein</fullName>
    </recommendedName>
</protein>
<name>A0A165HZ26_9BASI</name>
<dbReference type="InterPro" id="IPR036291">
    <property type="entry name" value="NAD(P)-bd_dom_sf"/>
</dbReference>
<feature type="region of interest" description="Disordered" evidence="1">
    <location>
        <begin position="59"/>
        <end position="84"/>
    </location>
</feature>
<evidence type="ECO:0000313" key="3">
    <source>
        <dbReference type="Proteomes" id="UP000076842"/>
    </source>
</evidence>
<dbReference type="EMBL" id="KV423935">
    <property type="protein sequence ID" value="KZT59932.1"/>
    <property type="molecule type" value="Genomic_DNA"/>
</dbReference>
<organism evidence="2 3">
    <name type="scientific">Calocera cornea HHB12733</name>
    <dbReference type="NCBI Taxonomy" id="1353952"/>
    <lineage>
        <taxon>Eukaryota</taxon>
        <taxon>Fungi</taxon>
        <taxon>Dikarya</taxon>
        <taxon>Basidiomycota</taxon>
        <taxon>Agaricomycotina</taxon>
        <taxon>Dacrymycetes</taxon>
        <taxon>Dacrymycetales</taxon>
        <taxon>Dacrymycetaceae</taxon>
        <taxon>Calocera</taxon>
    </lineage>
</organism>